<dbReference type="Gene3D" id="3.30.710.10">
    <property type="entry name" value="Potassium Channel Kv1.1, Chain A"/>
    <property type="match status" value="1"/>
</dbReference>
<dbReference type="WBParaSite" id="HCON_00072240-00001">
    <property type="protein sequence ID" value="HCON_00072240-00001"/>
    <property type="gene ID" value="HCON_00072240"/>
</dbReference>
<dbReference type="SUPFAM" id="SSF54695">
    <property type="entry name" value="POZ domain"/>
    <property type="match status" value="1"/>
</dbReference>
<dbReference type="CDD" id="cd18316">
    <property type="entry name" value="BTB_POZ_KCTD-like"/>
    <property type="match status" value="1"/>
</dbReference>
<dbReference type="InterPro" id="IPR036936">
    <property type="entry name" value="CRIB_dom_sf"/>
</dbReference>
<dbReference type="Pfam" id="PF02214">
    <property type="entry name" value="BTB_2"/>
    <property type="match status" value="1"/>
</dbReference>
<dbReference type="GO" id="GO:0051260">
    <property type="term" value="P:protein homooligomerization"/>
    <property type="evidence" value="ECO:0007669"/>
    <property type="project" value="InterPro"/>
</dbReference>
<accession>A0A7I4YBZ6</accession>
<dbReference type="OMA" id="DEYQLMR"/>
<dbReference type="AlphaFoldDB" id="A0A7I4YBZ6"/>
<dbReference type="InterPro" id="IPR000095">
    <property type="entry name" value="CRIB_dom"/>
</dbReference>
<name>A0A7I4YBZ6_HAECO</name>
<evidence type="ECO:0000313" key="4">
    <source>
        <dbReference type="Proteomes" id="UP000025227"/>
    </source>
</evidence>
<dbReference type="InterPro" id="IPR000210">
    <property type="entry name" value="BTB/POZ_dom"/>
</dbReference>
<sequence>MVVPTISLDVEGVLFKTSISTLTKVKGSYFDRLFQNDWRDHLDKHGHLFVDRDSTIFPLILNYLRDGSIPLPRDEYYLERILREARFYKLHGLCRDIEKRMEYVGRQRLREPPKTPRVVEEHSHTPSKIEQAFPSPPESFTDKSPPRVTSTVELPLVPARRKGKGRNLESISLPRNFSHVAHVGWNGGGVIFDERRLDKHSTVPAIIDAANKIDLNPVYNVVNNENGSDKSHAVEVVLAGSMMQTKDPLYCKPQRKAAKLPPRRSVEA</sequence>
<evidence type="ECO:0000259" key="3">
    <source>
        <dbReference type="PROSITE" id="PS50108"/>
    </source>
</evidence>
<evidence type="ECO:0000256" key="1">
    <source>
        <dbReference type="SAM" id="MobiDB-lite"/>
    </source>
</evidence>
<evidence type="ECO:0000313" key="5">
    <source>
        <dbReference type="WBParaSite" id="HCON_00072240-00001"/>
    </source>
</evidence>
<dbReference type="SMART" id="SM00225">
    <property type="entry name" value="BTB"/>
    <property type="match status" value="1"/>
</dbReference>
<dbReference type="Gene3D" id="3.90.810.10">
    <property type="entry name" value="CRIB domain"/>
    <property type="match status" value="1"/>
</dbReference>
<dbReference type="InterPro" id="IPR011333">
    <property type="entry name" value="SKP1/BTB/POZ_sf"/>
</dbReference>
<dbReference type="InterPro" id="IPR045068">
    <property type="entry name" value="BACURD1-3"/>
</dbReference>
<dbReference type="PANTHER" id="PTHR11145:SF8">
    <property type="entry name" value="RE57120P"/>
    <property type="match status" value="1"/>
</dbReference>
<dbReference type="PROSITE" id="PS50097">
    <property type="entry name" value="BTB"/>
    <property type="match status" value="1"/>
</dbReference>
<dbReference type="CDD" id="cd00132">
    <property type="entry name" value="CRIB"/>
    <property type="match status" value="1"/>
</dbReference>
<dbReference type="PROSITE" id="PS50108">
    <property type="entry name" value="CRIB"/>
    <property type="match status" value="1"/>
</dbReference>
<dbReference type="Pfam" id="PF00786">
    <property type="entry name" value="PBD"/>
    <property type="match status" value="1"/>
</dbReference>
<reference evidence="5" key="1">
    <citation type="submission" date="2020-12" db="UniProtKB">
        <authorList>
            <consortium name="WormBaseParasite"/>
        </authorList>
    </citation>
    <scope>IDENTIFICATION</scope>
    <source>
        <strain evidence="5">MHco3</strain>
    </source>
</reference>
<organism evidence="4 5">
    <name type="scientific">Haemonchus contortus</name>
    <name type="common">Barber pole worm</name>
    <dbReference type="NCBI Taxonomy" id="6289"/>
    <lineage>
        <taxon>Eukaryota</taxon>
        <taxon>Metazoa</taxon>
        <taxon>Ecdysozoa</taxon>
        <taxon>Nematoda</taxon>
        <taxon>Chromadorea</taxon>
        <taxon>Rhabditida</taxon>
        <taxon>Rhabditina</taxon>
        <taxon>Rhabditomorpha</taxon>
        <taxon>Strongyloidea</taxon>
        <taxon>Trichostrongylidae</taxon>
        <taxon>Haemonchus</taxon>
    </lineage>
</organism>
<proteinExistence type="predicted"/>
<dbReference type="OrthoDB" id="2414723at2759"/>
<dbReference type="PANTHER" id="PTHR11145">
    <property type="entry name" value="BTB/POZ DOMAIN-CONTAINING ADAPTER FOR CUL3-MEDIATED RHOA DEGRADATION PROTEIN FAMILY MEMBER"/>
    <property type="match status" value="1"/>
</dbReference>
<dbReference type="SMART" id="SM00285">
    <property type="entry name" value="PBD"/>
    <property type="match status" value="1"/>
</dbReference>
<evidence type="ECO:0000259" key="2">
    <source>
        <dbReference type="PROSITE" id="PS50097"/>
    </source>
</evidence>
<dbReference type="Proteomes" id="UP000025227">
    <property type="component" value="Unplaced"/>
</dbReference>
<protein>
    <submittedName>
        <fullName evidence="5">CRIB domain-containing protein</fullName>
    </submittedName>
</protein>
<feature type="compositionally biased region" description="Basic and acidic residues" evidence="1">
    <location>
        <begin position="112"/>
        <end position="124"/>
    </location>
</feature>
<keyword evidence="4" id="KW-1185">Reference proteome</keyword>
<dbReference type="InterPro" id="IPR003131">
    <property type="entry name" value="T1-type_BTB"/>
</dbReference>
<feature type="region of interest" description="Disordered" evidence="1">
    <location>
        <begin position="112"/>
        <end position="148"/>
    </location>
</feature>
<feature type="domain" description="CRIB" evidence="3">
    <location>
        <begin position="171"/>
        <end position="184"/>
    </location>
</feature>
<feature type="domain" description="BTB" evidence="2">
    <location>
        <begin position="4"/>
        <end position="73"/>
    </location>
</feature>